<dbReference type="EMBL" id="QESZ01000026">
    <property type="protein sequence ID" value="PWD71031.1"/>
    <property type="molecule type" value="Genomic_DNA"/>
</dbReference>
<evidence type="ECO:0000313" key="1">
    <source>
        <dbReference type="EMBL" id="PWD71031.1"/>
    </source>
</evidence>
<dbReference type="Proteomes" id="UP000245055">
    <property type="component" value="Unassembled WGS sequence"/>
</dbReference>
<dbReference type="AlphaFoldDB" id="A0AAX1C2X6"/>
<evidence type="ECO:0000313" key="2">
    <source>
        <dbReference type="Proteomes" id="UP000245055"/>
    </source>
</evidence>
<comment type="caution">
    <text evidence="1">The sequence shown here is derived from an EMBL/GenBank/DDBJ whole genome shotgun (WGS) entry which is preliminary data.</text>
</comment>
<dbReference type="RefSeq" id="WP_024106429.1">
    <property type="nucleotide sequence ID" value="NZ_CP162003.1"/>
</dbReference>
<reference evidence="1 2" key="1">
    <citation type="submission" date="2018-05" db="EMBL/GenBank/DDBJ databases">
        <title>Genomic diversity of pathogens causing Blackleg of Potato in Pakistan.</title>
        <authorList>
            <person name="Sarfraz S."/>
            <person name="Riaz K."/>
            <person name="Oulghazi S."/>
            <person name="Cigna J."/>
            <person name="Sahi S.T."/>
            <person name="Khan S.H."/>
            <person name="Hameed A."/>
            <person name="Faure D."/>
        </authorList>
    </citation>
    <scope>NUCLEOTIDE SEQUENCE [LARGE SCALE GENOMIC DNA]</scope>
    <source>
        <strain evidence="1 2">SS70</strain>
    </source>
</reference>
<protein>
    <submittedName>
        <fullName evidence="1">Uncharacterized protein</fullName>
    </submittedName>
</protein>
<gene>
    <name evidence="1" type="ORF">DF213_16720</name>
</gene>
<accession>A0AAX1C2X6</accession>
<name>A0AAX1C2X6_9GAMM</name>
<proteinExistence type="predicted"/>
<organism evidence="1 2">
    <name type="scientific">Dickeya dianthicola</name>
    <dbReference type="NCBI Taxonomy" id="204039"/>
    <lineage>
        <taxon>Bacteria</taxon>
        <taxon>Pseudomonadati</taxon>
        <taxon>Pseudomonadota</taxon>
        <taxon>Gammaproteobacteria</taxon>
        <taxon>Enterobacterales</taxon>
        <taxon>Pectobacteriaceae</taxon>
        <taxon>Dickeya</taxon>
    </lineage>
</organism>
<sequence length="258" mass="28932">MKINAGTLLDYLNATFENSSDHAQEHPQLMYMVLQMDLIFQEELFGHEFDVNPIAGFLAMNSYTMLLSAVRQALSGHIVTIFPIVRTALESACYAYLIAHDDKMGKIWLNRHSSESSLQKCRKMFTVKKASNELNSISPEMAEYVVANYEAAIDLGAHPNRKAVFNHLTDDASLYGFELTGVYGRNSWHVNYALLVCTEVGQAIAFLLAASAKNHPLIHDHLDVFTNWLDEKNRIADELNGEPINYTGPMYCSVIPPA</sequence>